<comment type="caution">
    <text evidence="2">The sequence shown here is derived from an EMBL/GenBank/DDBJ whole genome shotgun (WGS) entry which is preliminary data.</text>
</comment>
<feature type="region of interest" description="Disordered" evidence="1">
    <location>
        <begin position="1"/>
        <end position="74"/>
    </location>
</feature>
<protein>
    <submittedName>
        <fullName evidence="2">Uncharacterized protein</fullName>
    </submittedName>
</protein>
<gene>
    <name evidence="2" type="ORF">SCP_1303700</name>
</gene>
<feature type="compositionally biased region" description="Polar residues" evidence="1">
    <location>
        <begin position="17"/>
        <end position="32"/>
    </location>
</feature>
<name>A0A401H2B0_9APHY</name>
<dbReference type="GeneID" id="38785471"/>
<feature type="compositionally biased region" description="Low complexity" evidence="1">
    <location>
        <begin position="40"/>
        <end position="51"/>
    </location>
</feature>
<dbReference type="AlphaFoldDB" id="A0A401H2B0"/>
<evidence type="ECO:0000313" key="3">
    <source>
        <dbReference type="Proteomes" id="UP000287166"/>
    </source>
</evidence>
<accession>A0A401H2B0</accession>
<dbReference type="RefSeq" id="XP_027619467.1">
    <property type="nucleotide sequence ID" value="XM_027763666.1"/>
</dbReference>
<organism evidence="2 3">
    <name type="scientific">Sparassis crispa</name>
    <dbReference type="NCBI Taxonomy" id="139825"/>
    <lineage>
        <taxon>Eukaryota</taxon>
        <taxon>Fungi</taxon>
        <taxon>Dikarya</taxon>
        <taxon>Basidiomycota</taxon>
        <taxon>Agaricomycotina</taxon>
        <taxon>Agaricomycetes</taxon>
        <taxon>Polyporales</taxon>
        <taxon>Sparassidaceae</taxon>
        <taxon>Sparassis</taxon>
    </lineage>
</organism>
<keyword evidence="3" id="KW-1185">Reference proteome</keyword>
<dbReference type="Proteomes" id="UP000287166">
    <property type="component" value="Unassembled WGS sequence"/>
</dbReference>
<dbReference type="EMBL" id="BFAD01000013">
    <property type="protein sequence ID" value="GBE88554.1"/>
    <property type="molecule type" value="Genomic_DNA"/>
</dbReference>
<feature type="compositionally biased region" description="Polar residues" evidence="1">
    <location>
        <begin position="144"/>
        <end position="159"/>
    </location>
</feature>
<proteinExistence type="predicted"/>
<reference evidence="2 3" key="1">
    <citation type="journal article" date="2018" name="Sci. Rep.">
        <title>Genome sequence of the cauliflower mushroom Sparassis crispa (Hanabiratake) and its association with beneficial usage.</title>
        <authorList>
            <person name="Kiyama R."/>
            <person name="Furutani Y."/>
            <person name="Kawaguchi K."/>
            <person name="Nakanishi T."/>
        </authorList>
    </citation>
    <scope>NUCLEOTIDE SEQUENCE [LARGE SCALE GENOMIC DNA]</scope>
</reference>
<evidence type="ECO:0000256" key="1">
    <source>
        <dbReference type="SAM" id="MobiDB-lite"/>
    </source>
</evidence>
<feature type="region of interest" description="Disordered" evidence="1">
    <location>
        <begin position="144"/>
        <end position="166"/>
    </location>
</feature>
<dbReference type="InParanoid" id="A0A401H2B0"/>
<evidence type="ECO:0000313" key="2">
    <source>
        <dbReference type="EMBL" id="GBE88554.1"/>
    </source>
</evidence>
<sequence length="209" mass="22856">MPVTRTQHSTERHDPLASTSTSKKYMHRSNTYAHPMNGANTNRTNRTNRTTHTLGGPQPLNARVVDPPTHPDGQPRTRLHLHASTSASTAIQHLQEPPLSVRSVYNTEPRVSGAPHSNTGPPGGMGSMGVTTARPNIMPRVVRQNTASQQTRSGPNAQGPSAAATVTRLPPGMRVYRVYMIKRVCTRQEWLGRPWRDDQSLGAVQPPSV</sequence>